<dbReference type="Pfam" id="PF07676">
    <property type="entry name" value="PD40"/>
    <property type="match status" value="4"/>
</dbReference>
<dbReference type="EMBL" id="UINC01041117">
    <property type="protein sequence ID" value="SVB41946.1"/>
    <property type="molecule type" value="Genomic_DNA"/>
</dbReference>
<dbReference type="Pfam" id="PF04052">
    <property type="entry name" value="TolB_N"/>
    <property type="match status" value="1"/>
</dbReference>
<dbReference type="PANTHER" id="PTHR36842:SF1">
    <property type="entry name" value="PROTEIN TOLB"/>
    <property type="match status" value="1"/>
</dbReference>
<reference evidence="6" key="1">
    <citation type="submission" date="2018-05" db="EMBL/GenBank/DDBJ databases">
        <authorList>
            <person name="Lanie J.A."/>
            <person name="Ng W.-L."/>
            <person name="Kazmierczak K.M."/>
            <person name="Andrzejewski T.M."/>
            <person name="Davidsen T.M."/>
            <person name="Wayne K.J."/>
            <person name="Tettelin H."/>
            <person name="Glass J.I."/>
            <person name="Rusch D."/>
            <person name="Podicherti R."/>
            <person name="Tsui H.-C.T."/>
            <person name="Winkler M.E."/>
        </authorList>
    </citation>
    <scope>NUCLEOTIDE SEQUENCE</scope>
</reference>
<dbReference type="HAMAP" id="MF_00671">
    <property type="entry name" value="TolB"/>
    <property type="match status" value="1"/>
</dbReference>
<feature type="domain" description="TolB N-terminal" evidence="5">
    <location>
        <begin position="26"/>
        <end position="130"/>
    </location>
</feature>
<evidence type="ECO:0000313" key="6">
    <source>
        <dbReference type="EMBL" id="SVB41946.1"/>
    </source>
</evidence>
<evidence type="ECO:0000256" key="3">
    <source>
        <dbReference type="ARBA" id="ARBA00022729"/>
    </source>
</evidence>
<dbReference type="SUPFAM" id="SSF52964">
    <property type="entry name" value="TolB, N-terminal domain"/>
    <property type="match status" value="1"/>
</dbReference>
<dbReference type="Gene3D" id="2.120.10.30">
    <property type="entry name" value="TolB, C-terminal domain"/>
    <property type="match status" value="1"/>
</dbReference>
<sequence length="434" mass="48113">MSRKYPLLLVVLFFCLCVSTRASAVLTIEITGGVKAGMPIAVVPFEWRGQGAPPVDLRNVIAADLHRSGRFDILPVEDFLARPSDDREVRYKDWRLIKAEALVVGRIKTLGGNRFEVRFQLFDVFQEKQLAGYRWEVDATRLRKIAHQTSDHIVKALIGKGPAFDSRIAYVTVEQVASKGPTYRLMVADSDGFSPREILLSSDPILSPAWSPDGRFLAYVSFEDGWSKVLVQEIDTGNRVKMSEYPGINGAPAWSPDGRQLAMSLSHEGNSEIYVMDIKSRRLQRLTHHSAIDTEPAWAPNGRSLIFTSDRSGRPQIYRVPTAGGKAVRLTFEGRENSRASMSPDGKNLLMVTNNGNGHQIGVFSMSNKRLRTLTSGPLDESPTFAPNGSMALYATKRGGRELLEVVSADGRARQALRFQQGAVRSPAWSPVNR</sequence>
<dbReference type="AlphaFoldDB" id="A0A382DTW5"/>
<dbReference type="PANTHER" id="PTHR36842">
    <property type="entry name" value="PROTEIN TOLB HOMOLOG"/>
    <property type="match status" value="1"/>
</dbReference>
<dbReference type="InterPro" id="IPR007195">
    <property type="entry name" value="TolB_N"/>
</dbReference>
<keyword evidence="3" id="KW-0732">Signal</keyword>
<dbReference type="InterPro" id="IPR011659">
    <property type="entry name" value="WD40"/>
</dbReference>
<evidence type="ECO:0000256" key="2">
    <source>
        <dbReference type="ARBA" id="ARBA00009820"/>
    </source>
</evidence>
<name>A0A382DTW5_9ZZZZ</name>
<dbReference type="GO" id="GO:0042597">
    <property type="term" value="C:periplasmic space"/>
    <property type="evidence" value="ECO:0007669"/>
    <property type="project" value="UniProtKB-SubCell"/>
</dbReference>
<dbReference type="Gene3D" id="3.40.50.10070">
    <property type="entry name" value="TolB, N-terminal domain"/>
    <property type="match status" value="1"/>
</dbReference>
<evidence type="ECO:0000256" key="4">
    <source>
        <dbReference type="ARBA" id="ARBA00022764"/>
    </source>
</evidence>
<protein>
    <recommendedName>
        <fullName evidence="5">TolB N-terminal domain-containing protein</fullName>
    </recommendedName>
</protein>
<organism evidence="6">
    <name type="scientific">marine metagenome</name>
    <dbReference type="NCBI Taxonomy" id="408172"/>
    <lineage>
        <taxon>unclassified sequences</taxon>
        <taxon>metagenomes</taxon>
        <taxon>ecological metagenomes</taxon>
    </lineage>
</organism>
<comment type="similarity">
    <text evidence="2">Belongs to the TolB family.</text>
</comment>
<accession>A0A382DTW5</accession>
<keyword evidence="4" id="KW-0574">Periplasm</keyword>
<dbReference type="NCBIfam" id="TIGR02800">
    <property type="entry name" value="propeller_TolB"/>
    <property type="match status" value="1"/>
</dbReference>
<evidence type="ECO:0000256" key="1">
    <source>
        <dbReference type="ARBA" id="ARBA00004418"/>
    </source>
</evidence>
<dbReference type="SUPFAM" id="SSF69304">
    <property type="entry name" value="Tricorn protease N-terminal domain"/>
    <property type="match status" value="1"/>
</dbReference>
<gene>
    <name evidence="6" type="ORF">METZ01_LOCUS194800</name>
</gene>
<dbReference type="InterPro" id="IPR011042">
    <property type="entry name" value="6-blade_b-propeller_TolB-like"/>
</dbReference>
<proteinExistence type="inferred from homology"/>
<dbReference type="InterPro" id="IPR014167">
    <property type="entry name" value="Tol-Pal_TolB"/>
</dbReference>
<evidence type="ECO:0000259" key="5">
    <source>
        <dbReference type="Pfam" id="PF04052"/>
    </source>
</evidence>
<comment type="subcellular location">
    <subcellularLocation>
        <location evidence="1">Periplasm</location>
    </subcellularLocation>
</comment>
<dbReference type="GO" id="GO:0017038">
    <property type="term" value="P:protein import"/>
    <property type="evidence" value="ECO:0007669"/>
    <property type="project" value="InterPro"/>
</dbReference>